<accession>A0A2D2LX78</accession>
<geneLocation type="plasmid" evidence="3">
    <name>pnp7-1</name>
</geneLocation>
<feature type="chain" id="PRO_5013581745" evidence="1">
    <location>
        <begin position="17"/>
        <end position="177"/>
    </location>
</feature>
<keyword evidence="2" id="KW-0614">Plasmid</keyword>
<protein>
    <submittedName>
        <fullName evidence="2">Uncharacterized protein</fullName>
    </submittedName>
</protein>
<dbReference type="AlphaFoldDB" id="A0A2D2LX78"/>
<sequence>MKKLLPLLLISSTAFAGYPDEPATKPRGGSSAGINFSVCHYNGSPINYCGAKNANTLHSFDKTKPTFLGRYIPIVLKPSELASGKIPKDTRGFLLYDPAAKAAYTFPWVLQTQEATPGSRAYPVQVHYNLKNYPKNAIVFQGNLTSEDYAEYSSSSVSDDVVFVFSDEKIFANIEAQ</sequence>
<dbReference type="Proteomes" id="UP000229340">
    <property type="component" value="Plasmid pNP7-1"/>
</dbReference>
<feature type="signal peptide" evidence="1">
    <location>
        <begin position="1"/>
        <end position="16"/>
    </location>
</feature>
<evidence type="ECO:0000256" key="1">
    <source>
        <dbReference type="SAM" id="SignalP"/>
    </source>
</evidence>
<name>A0A2D2LX78_FAUOS</name>
<evidence type="ECO:0000313" key="2">
    <source>
        <dbReference type="EMBL" id="ATR79635.1"/>
    </source>
</evidence>
<dbReference type="RefSeq" id="WP_100271004.1">
    <property type="nucleotide sequence ID" value="NZ_CP024444.1"/>
</dbReference>
<evidence type="ECO:0000313" key="3">
    <source>
        <dbReference type="Proteomes" id="UP000229340"/>
    </source>
</evidence>
<dbReference type="EMBL" id="CP024444">
    <property type="protein sequence ID" value="ATR79635.1"/>
    <property type="molecule type" value="Genomic_DNA"/>
</dbReference>
<organism evidence="2 3">
    <name type="scientific">Faucicola osloensis</name>
    <name type="common">Moraxella osloensis</name>
    <dbReference type="NCBI Taxonomy" id="34062"/>
    <lineage>
        <taxon>Bacteria</taxon>
        <taxon>Pseudomonadati</taxon>
        <taxon>Pseudomonadota</taxon>
        <taxon>Gammaproteobacteria</taxon>
        <taxon>Moraxellales</taxon>
        <taxon>Moraxellaceae</taxon>
        <taxon>Faucicola</taxon>
    </lineage>
</organism>
<keyword evidence="1" id="KW-0732">Signal</keyword>
<gene>
    <name evidence="2" type="ORF">NP7_09705</name>
</gene>
<reference evidence="3" key="1">
    <citation type="submission" date="2017-10" db="EMBL/GenBank/DDBJ databases">
        <title>Complete genome sequence of Moraxella osloensis NP7 isolated from human skin.</title>
        <authorList>
            <person name="Lee K."/>
            <person name="Lim J.Y."/>
            <person name="Hwang I."/>
        </authorList>
    </citation>
    <scope>NUCLEOTIDE SEQUENCE [LARGE SCALE GENOMIC DNA]</scope>
    <source>
        <strain evidence="3">NP7</strain>
        <plasmid evidence="3">pnp7-1</plasmid>
    </source>
</reference>
<proteinExistence type="predicted"/>